<dbReference type="AlphaFoldDB" id="A0A2N5SU76"/>
<organism evidence="1 2">
    <name type="scientific">Puccinia coronata f. sp. avenae</name>
    <dbReference type="NCBI Taxonomy" id="200324"/>
    <lineage>
        <taxon>Eukaryota</taxon>
        <taxon>Fungi</taxon>
        <taxon>Dikarya</taxon>
        <taxon>Basidiomycota</taxon>
        <taxon>Pucciniomycotina</taxon>
        <taxon>Pucciniomycetes</taxon>
        <taxon>Pucciniales</taxon>
        <taxon>Pucciniaceae</taxon>
        <taxon>Puccinia</taxon>
    </lineage>
</organism>
<sequence length="77" mass="8010">MTALFQAPSDIGLDACGNRLVAIGSTCHNLALNISSSSDINSFSPAADIKSFPPASNPSDSLRPPAEMGFIKYAPEI</sequence>
<gene>
    <name evidence="1" type="ORF">PCASD_17169</name>
</gene>
<reference evidence="1 2" key="1">
    <citation type="submission" date="2017-11" db="EMBL/GenBank/DDBJ databases">
        <title>De novo assembly and phasing of dikaryotic genomes from two isolates of Puccinia coronata f. sp. avenae, the causal agent of oat crown rust.</title>
        <authorList>
            <person name="Miller M.E."/>
            <person name="Zhang Y."/>
            <person name="Omidvar V."/>
            <person name="Sperschneider J."/>
            <person name="Schwessinger B."/>
            <person name="Raley C."/>
            <person name="Palmer J.M."/>
            <person name="Garnica D."/>
            <person name="Upadhyaya N."/>
            <person name="Rathjen J."/>
            <person name="Taylor J.M."/>
            <person name="Park R.F."/>
            <person name="Dodds P.N."/>
            <person name="Hirsch C.D."/>
            <person name="Kianian S.F."/>
            <person name="Figueroa M."/>
        </authorList>
    </citation>
    <scope>NUCLEOTIDE SEQUENCE [LARGE SCALE GENOMIC DNA]</scope>
    <source>
        <strain evidence="1">12SD80</strain>
    </source>
</reference>
<comment type="caution">
    <text evidence="1">The sequence shown here is derived from an EMBL/GenBank/DDBJ whole genome shotgun (WGS) entry which is preliminary data.</text>
</comment>
<accession>A0A2N5SU76</accession>
<evidence type="ECO:0000313" key="1">
    <source>
        <dbReference type="EMBL" id="PLW16772.1"/>
    </source>
</evidence>
<protein>
    <submittedName>
        <fullName evidence="1">Uncharacterized protein</fullName>
    </submittedName>
</protein>
<name>A0A2N5SU76_9BASI</name>
<dbReference type="Proteomes" id="UP000235392">
    <property type="component" value="Unassembled WGS sequence"/>
</dbReference>
<proteinExistence type="predicted"/>
<evidence type="ECO:0000313" key="2">
    <source>
        <dbReference type="Proteomes" id="UP000235392"/>
    </source>
</evidence>
<dbReference type="EMBL" id="PGCI01000764">
    <property type="protein sequence ID" value="PLW16772.1"/>
    <property type="molecule type" value="Genomic_DNA"/>
</dbReference>